<name>A0A075GZ36_9EURY</name>
<organism evidence="1">
    <name type="scientific">uncultured marine group II/III euryarchaeote KM3_34_C09</name>
    <dbReference type="NCBI Taxonomy" id="1456437"/>
    <lineage>
        <taxon>Archaea</taxon>
        <taxon>Methanobacteriati</taxon>
        <taxon>Methanobacteriota</taxon>
        <taxon>environmental samples</taxon>
    </lineage>
</organism>
<dbReference type="InterPro" id="IPR029024">
    <property type="entry name" value="TerB-like"/>
</dbReference>
<dbReference type="EMBL" id="KF900851">
    <property type="protein sequence ID" value="AIF09069.1"/>
    <property type="molecule type" value="Genomic_DNA"/>
</dbReference>
<proteinExistence type="predicted"/>
<accession>A0A075GZ36</accession>
<dbReference type="AlphaFoldDB" id="A0A075GZ36"/>
<reference evidence="1" key="1">
    <citation type="journal article" date="2014" name="Genome Biol. Evol.">
        <title>Pangenome evidence for extensive interdomain horizontal transfer affecting lineage core and shell genes in uncultured planktonic thaumarchaeota and euryarchaeota.</title>
        <authorList>
            <person name="Deschamps P."/>
            <person name="Zivanovic Y."/>
            <person name="Moreira D."/>
            <person name="Rodriguez-Valera F."/>
            <person name="Lopez-Garcia P."/>
        </authorList>
    </citation>
    <scope>NUCLEOTIDE SEQUENCE</scope>
</reference>
<evidence type="ECO:0000313" key="1">
    <source>
        <dbReference type="EMBL" id="AIF09069.1"/>
    </source>
</evidence>
<sequence>MAHTASRGLMVYLRTLRVAMEDNIVTDDEMAILNILANSLGLEDGTAKYARSILNQIEKSPITSAQEDEWSNRHIGDATCYQSALIAALDDDVISDDEMAMLDCLRRAMGLQPNEHALVEESIREMIVNQGDDRLMTRLESYLTSFPGA</sequence>
<protein>
    <recommendedName>
        <fullName evidence="2">Co-chaperone DjlA N-terminal domain-containing protein</fullName>
    </recommendedName>
</protein>
<evidence type="ECO:0008006" key="2">
    <source>
        <dbReference type="Google" id="ProtNLM"/>
    </source>
</evidence>
<dbReference type="SUPFAM" id="SSF158682">
    <property type="entry name" value="TerB-like"/>
    <property type="match status" value="1"/>
</dbReference>